<dbReference type="AlphaFoldDB" id="A0A812R927"/>
<protein>
    <submittedName>
        <fullName evidence="2">Uncharacterized protein</fullName>
    </submittedName>
</protein>
<proteinExistence type="predicted"/>
<sequence>MCFRGCILMDPASRLVRTADSSTQRRRPRTFPGFPPGRSLLEINLPSVPPTLAP</sequence>
<organism evidence="2 3">
    <name type="scientific">Symbiodinium natans</name>
    <dbReference type="NCBI Taxonomy" id="878477"/>
    <lineage>
        <taxon>Eukaryota</taxon>
        <taxon>Sar</taxon>
        <taxon>Alveolata</taxon>
        <taxon>Dinophyceae</taxon>
        <taxon>Suessiales</taxon>
        <taxon>Symbiodiniaceae</taxon>
        <taxon>Symbiodinium</taxon>
    </lineage>
</organism>
<evidence type="ECO:0000313" key="2">
    <source>
        <dbReference type="EMBL" id="CAE7425676.1"/>
    </source>
</evidence>
<feature type="region of interest" description="Disordered" evidence="1">
    <location>
        <begin position="17"/>
        <end position="36"/>
    </location>
</feature>
<evidence type="ECO:0000256" key="1">
    <source>
        <dbReference type="SAM" id="MobiDB-lite"/>
    </source>
</evidence>
<reference evidence="2" key="1">
    <citation type="submission" date="2021-02" db="EMBL/GenBank/DDBJ databases">
        <authorList>
            <person name="Dougan E. K."/>
            <person name="Rhodes N."/>
            <person name="Thang M."/>
            <person name="Chan C."/>
        </authorList>
    </citation>
    <scope>NUCLEOTIDE SEQUENCE</scope>
</reference>
<dbReference type="Proteomes" id="UP000604046">
    <property type="component" value="Unassembled WGS sequence"/>
</dbReference>
<keyword evidence="3" id="KW-1185">Reference proteome</keyword>
<evidence type="ECO:0000313" key="3">
    <source>
        <dbReference type="Proteomes" id="UP000604046"/>
    </source>
</evidence>
<name>A0A812R927_9DINO</name>
<gene>
    <name evidence="2" type="ORF">SNAT2548_LOCUS23166</name>
</gene>
<dbReference type="EMBL" id="CAJNDS010002312">
    <property type="protein sequence ID" value="CAE7425676.1"/>
    <property type="molecule type" value="Genomic_DNA"/>
</dbReference>
<accession>A0A812R927</accession>
<comment type="caution">
    <text evidence="2">The sequence shown here is derived from an EMBL/GenBank/DDBJ whole genome shotgun (WGS) entry which is preliminary data.</text>
</comment>